<evidence type="ECO:0000313" key="2">
    <source>
        <dbReference type="Proteomes" id="UP000182569"/>
    </source>
</evidence>
<reference evidence="2" key="1">
    <citation type="journal article" date="2016" name="Front. Microbiol.">
        <title>Complete Genome Sequence of Clostridium estertheticum DSM 8809, a Microbe Identified in Spoiled Vacuum Packed Beef.</title>
        <authorList>
            <person name="Yu Z."/>
            <person name="Gunn L."/>
            <person name="Brennan E."/>
            <person name="Reid R."/>
            <person name="Wall P.G."/>
            <person name="Gaora O.P."/>
            <person name="Hurley D."/>
            <person name="Bolton D."/>
            <person name="Fanning S."/>
        </authorList>
    </citation>
    <scope>NUCLEOTIDE SEQUENCE [LARGE SCALE GENOMIC DNA]</scope>
    <source>
        <strain evidence="2">DSM 8809</strain>
    </source>
</reference>
<sequence length="163" mass="17805">MRMASKKGIVLLTMTIIMISLFIGCGNNTMSKIYNDDSKIANVSDTFGLDESEETIESGIYKGKLKLSGSGTIWAYESSTDFDLQVPYTLSINGGKAKIVLISPDNKVVNLVENTAKATIKGETVLTVPIKKGNNRIKVVGYEKADINIELQIDKGTFKKISF</sequence>
<dbReference type="GO" id="GO:0005840">
    <property type="term" value="C:ribosome"/>
    <property type="evidence" value="ECO:0007669"/>
    <property type="project" value="UniProtKB-KW"/>
</dbReference>
<gene>
    <name evidence="1" type="ORF">A7L45_12705</name>
</gene>
<protein>
    <submittedName>
        <fullName evidence="1">50S ribosomal protein L7ae</fullName>
    </submittedName>
</protein>
<proteinExistence type="predicted"/>
<keyword evidence="1" id="KW-0689">Ribosomal protein</keyword>
<dbReference type="EMBL" id="CP015756">
    <property type="protein sequence ID" value="APC42691.1"/>
    <property type="molecule type" value="Genomic_DNA"/>
</dbReference>
<dbReference type="Proteomes" id="UP000182569">
    <property type="component" value="Chromosome"/>
</dbReference>
<accession>A0A1J0GMW3</accession>
<dbReference type="KEGG" id="ceu:A7L45_12705"/>
<dbReference type="AlphaFoldDB" id="A0A1J0GMW3"/>
<organism evidence="1 2">
    <name type="scientific">Clostridium estertheticum subsp. estertheticum</name>
    <dbReference type="NCBI Taxonomy" id="1552"/>
    <lineage>
        <taxon>Bacteria</taxon>
        <taxon>Bacillati</taxon>
        <taxon>Bacillota</taxon>
        <taxon>Clostridia</taxon>
        <taxon>Eubacteriales</taxon>
        <taxon>Clostridiaceae</taxon>
        <taxon>Clostridium</taxon>
    </lineage>
</organism>
<name>A0A1J0GMW3_9CLOT</name>
<keyword evidence="2" id="KW-1185">Reference proteome</keyword>
<dbReference type="PROSITE" id="PS51257">
    <property type="entry name" value="PROKAR_LIPOPROTEIN"/>
    <property type="match status" value="1"/>
</dbReference>
<keyword evidence="1" id="KW-0687">Ribonucleoprotein</keyword>
<evidence type="ECO:0000313" key="1">
    <source>
        <dbReference type="EMBL" id="APC42691.1"/>
    </source>
</evidence>